<evidence type="ECO:0008006" key="4">
    <source>
        <dbReference type="Google" id="ProtNLM"/>
    </source>
</evidence>
<dbReference type="InterPro" id="IPR051468">
    <property type="entry name" value="Fungal_SecMetab_SDRs"/>
</dbReference>
<comment type="caution">
    <text evidence="2">The sequence shown here is derived from an EMBL/GenBank/DDBJ whole genome shotgun (WGS) entry which is preliminary data.</text>
</comment>
<proteinExistence type="predicted"/>
<feature type="compositionally biased region" description="Basic residues" evidence="1">
    <location>
        <begin position="1"/>
        <end position="13"/>
    </location>
</feature>
<organism evidence="2 3">
    <name type="scientific">Pelagomonas calceolata</name>
    <dbReference type="NCBI Taxonomy" id="35677"/>
    <lineage>
        <taxon>Eukaryota</taxon>
        <taxon>Sar</taxon>
        <taxon>Stramenopiles</taxon>
        <taxon>Ochrophyta</taxon>
        <taxon>Pelagophyceae</taxon>
        <taxon>Pelagomonadales</taxon>
        <taxon>Pelagomonadaceae</taxon>
        <taxon>Pelagomonas</taxon>
    </lineage>
</organism>
<evidence type="ECO:0000313" key="2">
    <source>
        <dbReference type="EMBL" id="CAH0372133.1"/>
    </source>
</evidence>
<accession>A0A8J2SGT6</accession>
<dbReference type="Pfam" id="PF00106">
    <property type="entry name" value="adh_short"/>
    <property type="match status" value="1"/>
</dbReference>
<dbReference type="InterPro" id="IPR036291">
    <property type="entry name" value="NAD(P)-bd_dom_sf"/>
</dbReference>
<evidence type="ECO:0000256" key="1">
    <source>
        <dbReference type="SAM" id="MobiDB-lite"/>
    </source>
</evidence>
<dbReference type="OrthoDB" id="191139at2759"/>
<dbReference type="Gene3D" id="3.40.50.720">
    <property type="entry name" value="NAD(P)-binding Rossmann-like Domain"/>
    <property type="match status" value="2"/>
</dbReference>
<dbReference type="AlphaFoldDB" id="A0A8J2SGT6"/>
<dbReference type="CDD" id="cd05233">
    <property type="entry name" value="SDR_c"/>
    <property type="match status" value="1"/>
</dbReference>
<dbReference type="EMBL" id="CAKKNE010000003">
    <property type="protein sequence ID" value="CAH0372133.1"/>
    <property type="molecule type" value="Genomic_DNA"/>
</dbReference>
<evidence type="ECO:0000313" key="3">
    <source>
        <dbReference type="Proteomes" id="UP000789595"/>
    </source>
</evidence>
<dbReference type="Pfam" id="PF13561">
    <property type="entry name" value="adh_short_C2"/>
    <property type="match status" value="1"/>
</dbReference>
<dbReference type="GO" id="GO:0005737">
    <property type="term" value="C:cytoplasm"/>
    <property type="evidence" value="ECO:0007669"/>
    <property type="project" value="TreeGrafter"/>
</dbReference>
<reference evidence="2" key="1">
    <citation type="submission" date="2021-11" db="EMBL/GenBank/DDBJ databases">
        <authorList>
            <consortium name="Genoscope - CEA"/>
            <person name="William W."/>
        </authorList>
    </citation>
    <scope>NUCLEOTIDE SEQUENCE</scope>
</reference>
<name>A0A8J2SGT6_9STRA</name>
<dbReference type="PANTHER" id="PTHR43544">
    <property type="entry name" value="SHORT-CHAIN DEHYDROGENASE/REDUCTASE"/>
    <property type="match status" value="1"/>
</dbReference>
<gene>
    <name evidence="2" type="ORF">PECAL_3P21110</name>
</gene>
<dbReference type="Proteomes" id="UP000789595">
    <property type="component" value="Unassembled WGS sequence"/>
</dbReference>
<dbReference type="GO" id="GO:0016491">
    <property type="term" value="F:oxidoreductase activity"/>
    <property type="evidence" value="ECO:0007669"/>
    <property type="project" value="TreeGrafter"/>
</dbReference>
<dbReference type="SUPFAM" id="SSF51735">
    <property type="entry name" value="NAD(P)-binding Rossmann-fold domains"/>
    <property type="match status" value="1"/>
</dbReference>
<dbReference type="InterPro" id="IPR002347">
    <property type="entry name" value="SDR_fam"/>
</dbReference>
<dbReference type="PANTHER" id="PTHR43544:SF2">
    <property type="entry name" value="OXIDOREDUCTASE"/>
    <property type="match status" value="1"/>
</dbReference>
<sequence length="543" mass="59356">MGKRGKERKRKRAGLTPEPGADAEIDADDPLGGLSEADLTTTIRTLEVLGRDAALFKSRPFKKLRAALAPCALALIGQDATDDRQRRKLERPVQDEDERRRVMDRDAKNRTALRKERLDRLATAGLVADGPALAPQLLLTDGKQEDSLKRAVACYCCKAPFSELHHFYAALCPACASLNFEKRTQTADLRGRGALVTGARVKIGFRVALKLLRAGATVVATSRFPADAAARYAAEADAEEWRDRLRVVGCDFRDLGAVEALCAAVPELLGCGLDVLVNNACQTVRRPPQYYAQTVAREAKLRKAIGNASLPLLEGPAIADANEPTADVSLMRSWTAKAPTTSDPALRALLCVAPGDDVRDDAAFPEGRTDANADLSEQLDLRRDNSWTQRIDEISTPELAEVFAINALAPFVINSKLIPVLKDGASNERRRFVVNVSAMEGKFYRHKQPTHPHTNMAKAALNMMTRTCAADLAKAHVFMTAVDTGWINDEKPTGRAVEHARRHAFQTPLDEIDAAARILDPVLGGHEPPLHGVFLKDYAPCEW</sequence>
<feature type="region of interest" description="Disordered" evidence="1">
    <location>
        <begin position="1"/>
        <end position="32"/>
    </location>
</feature>
<protein>
    <recommendedName>
        <fullName evidence="4">Oxidoreductase</fullName>
    </recommendedName>
</protein>
<keyword evidence="3" id="KW-1185">Reference proteome</keyword>